<dbReference type="AlphaFoldDB" id="A0A4Y8SM63"/>
<evidence type="ECO:0000313" key="3">
    <source>
        <dbReference type="Proteomes" id="UP000297540"/>
    </source>
</evidence>
<feature type="domain" description="Copper-binding protein MbnP-like" evidence="1">
    <location>
        <begin position="40"/>
        <end position="240"/>
    </location>
</feature>
<gene>
    <name evidence="2" type="ORF">E2R66_04975</name>
</gene>
<dbReference type="Pfam" id="PF20243">
    <property type="entry name" value="MbnP"/>
    <property type="match status" value="1"/>
</dbReference>
<comment type="caution">
    <text evidence="2">The sequence shown here is derived from an EMBL/GenBank/DDBJ whole genome shotgun (WGS) entry which is preliminary data.</text>
</comment>
<reference evidence="2 3" key="1">
    <citation type="journal article" date="2017" name="Int. J. Syst. Evol. Microbiol.">
        <title>Mucilaginibacterpsychrotolerans sp. nov., isolated from peatlands.</title>
        <authorList>
            <person name="Deng Y."/>
            <person name="Shen L."/>
            <person name="Xu B."/>
            <person name="Liu Y."/>
            <person name="Gu Z."/>
            <person name="Liu H."/>
            <person name="Zhou Y."/>
        </authorList>
    </citation>
    <scope>NUCLEOTIDE SEQUENCE [LARGE SCALE GENOMIC DNA]</scope>
    <source>
        <strain evidence="2 3">NH7-4</strain>
    </source>
</reference>
<protein>
    <recommendedName>
        <fullName evidence="1">Copper-binding protein MbnP-like domain-containing protein</fullName>
    </recommendedName>
</protein>
<sequence length="268" mass="28988">MLPLLYLFIMKKILSIISLSTILLASCTKNNDVEPVETSGKTTLTLDAIVGTTDFALNKDFTIGTKTWNFTQLRYWVSNVVLVKTDGSEYAVPNSYYLVEENNAAETNSDHIYPANKRESISLTDIPAGDYKAVKFYVGVDSKYNDNLSLQAGELNQLDGMTNISWMWATSYIFSSLKGKITEGATTKTLAVETGLNANYKAVNLSLPSTLHIGSGKATTILVNADVTKITDGVDIMTTPTVGAAQATVMTAVASNYSGNVFTVKSVN</sequence>
<dbReference type="EMBL" id="SOZE01000003">
    <property type="protein sequence ID" value="TFF39721.1"/>
    <property type="molecule type" value="Genomic_DNA"/>
</dbReference>
<dbReference type="InterPro" id="IPR046863">
    <property type="entry name" value="MbnP-like_dom"/>
</dbReference>
<evidence type="ECO:0000313" key="2">
    <source>
        <dbReference type="EMBL" id="TFF39721.1"/>
    </source>
</evidence>
<name>A0A4Y8SM63_9SPHI</name>
<evidence type="ECO:0000259" key="1">
    <source>
        <dbReference type="Pfam" id="PF20243"/>
    </source>
</evidence>
<proteinExistence type="predicted"/>
<dbReference type="Proteomes" id="UP000297540">
    <property type="component" value="Unassembled WGS sequence"/>
</dbReference>
<keyword evidence="3" id="KW-1185">Reference proteome</keyword>
<dbReference type="OrthoDB" id="1422031at2"/>
<accession>A0A4Y8SM63</accession>
<organism evidence="2 3">
    <name type="scientific">Mucilaginibacter psychrotolerans</name>
    <dbReference type="NCBI Taxonomy" id="1524096"/>
    <lineage>
        <taxon>Bacteria</taxon>
        <taxon>Pseudomonadati</taxon>
        <taxon>Bacteroidota</taxon>
        <taxon>Sphingobacteriia</taxon>
        <taxon>Sphingobacteriales</taxon>
        <taxon>Sphingobacteriaceae</taxon>
        <taxon>Mucilaginibacter</taxon>
    </lineage>
</organism>